<gene>
    <name evidence="2" type="ordered locus">Hoch_2895</name>
</gene>
<keyword evidence="3" id="KW-1185">Reference proteome</keyword>
<reference evidence="2 3" key="1">
    <citation type="journal article" date="2010" name="Stand. Genomic Sci.">
        <title>Complete genome sequence of Haliangium ochraceum type strain (SMP-2).</title>
        <authorList>
            <consortium name="US DOE Joint Genome Institute (JGI-PGF)"/>
            <person name="Ivanova N."/>
            <person name="Daum C."/>
            <person name="Lang E."/>
            <person name="Abt B."/>
            <person name="Kopitz M."/>
            <person name="Saunders E."/>
            <person name="Lapidus A."/>
            <person name="Lucas S."/>
            <person name="Glavina Del Rio T."/>
            <person name="Nolan M."/>
            <person name="Tice H."/>
            <person name="Copeland A."/>
            <person name="Cheng J.F."/>
            <person name="Chen F."/>
            <person name="Bruce D."/>
            <person name="Goodwin L."/>
            <person name="Pitluck S."/>
            <person name="Mavromatis K."/>
            <person name="Pati A."/>
            <person name="Mikhailova N."/>
            <person name="Chen A."/>
            <person name="Palaniappan K."/>
            <person name="Land M."/>
            <person name="Hauser L."/>
            <person name="Chang Y.J."/>
            <person name="Jeffries C.D."/>
            <person name="Detter J.C."/>
            <person name="Brettin T."/>
            <person name="Rohde M."/>
            <person name="Goker M."/>
            <person name="Bristow J."/>
            <person name="Markowitz V."/>
            <person name="Eisen J.A."/>
            <person name="Hugenholtz P."/>
            <person name="Kyrpides N.C."/>
            <person name="Klenk H.P."/>
        </authorList>
    </citation>
    <scope>NUCLEOTIDE SEQUENCE [LARGE SCALE GENOMIC DNA]</scope>
    <source>
        <strain evidence="3">DSM 14365 / CIP 107738 / JCM 11303 / AJ 13395 / SMP-2</strain>
    </source>
</reference>
<protein>
    <submittedName>
        <fullName evidence="2">Uncharacterized protein</fullName>
    </submittedName>
</protein>
<dbReference type="EMBL" id="CP001804">
    <property type="protein sequence ID" value="ACY15415.1"/>
    <property type="molecule type" value="Genomic_DNA"/>
</dbReference>
<proteinExistence type="predicted"/>
<feature type="region of interest" description="Disordered" evidence="1">
    <location>
        <begin position="1"/>
        <end position="21"/>
    </location>
</feature>
<dbReference type="HOGENOM" id="CLU_1872564_0_0_7"/>
<name>D0LPQ2_HALO1</name>
<organism evidence="2 3">
    <name type="scientific">Haliangium ochraceum (strain DSM 14365 / JCM 11303 / SMP-2)</name>
    <dbReference type="NCBI Taxonomy" id="502025"/>
    <lineage>
        <taxon>Bacteria</taxon>
        <taxon>Pseudomonadati</taxon>
        <taxon>Myxococcota</taxon>
        <taxon>Polyangia</taxon>
        <taxon>Haliangiales</taxon>
        <taxon>Kofleriaceae</taxon>
        <taxon>Haliangium</taxon>
    </lineage>
</organism>
<evidence type="ECO:0000313" key="3">
    <source>
        <dbReference type="Proteomes" id="UP000001880"/>
    </source>
</evidence>
<evidence type="ECO:0000256" key="1">
    <source>
        <dbReference type="SAM" id="MobiDB-lite"/>
    </source>
</evidence>
<accession>D0LPQ2</accession>
<evidence type="ECO:0000313" key="2">
    <source>
        <dbReference type="EMBL" id="ACY15415.1"/>
    </source>
</evidence>
<dbReference type="AlphaFoldDB" id="D0LPQ2"/>
<dbReference type="Proteomes" id="UP000001880">
    <property type="component" value="Chromosome"/>
</dbReference>
<sequence length="136" mass="14767">MTAGRSAPSGAGLPTSAVDAAPDADSEPLLVWVEAEDMFLARGFLYRVFSESRLVCRPTDSEAVLARVAGDLQHQTLILSCRPPADFVSHPEFEWEGVDLERERRPGEQLGDVSILRTHGVNEYTVMAATVPEGAQ</sequence>
<dbReference type="KEGG" id="hoh:Hoch_2895"/>